<organism evidence="1 2">
    <name type="scientific">Paraburkholderia polaris</name>
    <dbReference type="NCBI Taxonomy" id="2728848"/>
    <lineage>
        <taxon>Bacteria</taxon>
        <taxon>Pseudomonadati</taxon>
        <taxon>Pseudomonadota</taxon>
        <taxon>Betaproteobacteria</taxon>
        <taxon>Burkholderiales</taxon>
        <taxon>Burkholderiaceae</taxon>
        <taxon>Paraburkholderia</taxon>
    </lineage>
</organism>
<sequence length="91" mass="10370">MQTKNDAVVRKLFGYAYIPQQHAAPFKTFCEEFLNPFMNFHQPCLFSTDVLDPIKPGCIKRLYRPKDVMTPLDMLASLSDAGAFLRESIAL</sequence>
<keyword evidence="2" id="KW-1185">Reference proteome</keyword>
<dbReference type="RefSeq" id="WP_169491053.1">
    <property type="nucleotide sequence ID" value="NZ_JABBGJ010000080.1"/>
</dbReference>
<comment type="caution">
    <text evidence="1">The sequence shown here is derived from an EMBL/GenBank/DDBJ whole genome shotgun (WGS) entry which is preliminary data.</text>
</comment>
<reference evidence="1 2" key="1">
    <citation type="submission" date="2020-04" db="EMBL/GenBank/DDBJ databases">
        <title>Paraburkholderia sp. RP-4-7 isolated from soil.</title>
        <authorList>
            <person name="Dahal R.H."/>
        </authorList>
    </citation>
    <scope>NUCLEOTIDE SEQUENCE [LARGE SCALE GENOMIC DNA]</scope>
    <source>
        <strain evidence="1 2">RP-4-7</strain>
    </source>
</reference>
<name>A0A848IW16_9BURK</name>
<dbReference type="Proteomes" id="UP000544134">
    <property type="component" value="Unassembled WGS sequence"/>
</dbReference>
<evidence type="ECO:0000313" key="2">
    <source>
        <dbReference type="Proteomes" id="UP000544134"/>
    </source>
</evidence>
<dbReference type="AlphaFoldDB" id="A0A848IW16"/>
<protein>
    <submittedName>
        <fullName evidence="1">Uncharacterized protein</fullName>
    </submittedName>
</protein>
<evidence type="ECO:0000313" key="1">
    <source>
        <dbReference type="EMBL" id="NMM04295.1"/>
    </source>
</evidence>
<accession>A0A848IW16</accession>
<gene>
    <name evidence="1" type="ORF">HHL24_41410</name>
</gene>
<proteinExistence type="predicted"/>
<dbReference type="EMBL" id="JABBGJ010000080">
    <property type="protein sequence ID" value="NMM04295.1"/>
    <property type="molecule type" value="Genomic_DNA"/>
</dbReference>